<protein>
    <submittedName>
        <fullName evidence="1">Uncharacterized protein</fullName>
    </submittedName>
</protein>
<name>A0A2G1W7T3_9BACT</name>
<dbReference type="EMBL" id="NIZW01000008">
    <property type="protein sequence ID" value="PHQ35104.1"/>
    <property type="molecule type" value="Genomic_DNA"/>
</dbReference>
<organism evidence="1 2">
    <name type="scientific">Rhodopirellula bahusiensis</name>
    <dbReference type="NCBI Taxonomy" id="2014065"/>
    <lineage>
        <taxon>Bacteria</taxon>
        <taxon>Pseudomonadati</taxon>
        <taxon>Planctomycetota</taxon>
        <taxon>Planctomycetia</taxon>
        <taxon>Pirellulales</taxon>
        <taxon>Pirellulaceae</taxon>
        <taxon>Rhodopirellula</taxon>
    </lineage>
</organism>
<keyword evidence="2" id="KW-1185">Reference proteome</keyword>
<comment type="caution">
    <text evidence="1">The sequence shown here is derived from an EMBL/GenBank/DDBJ whole genome shotgun (WGS) entry which is preliminary data.</text>
</comment>
<evidence type="ECO:0000313" key="2">
    <source>
        <dbReference type="Proteomes" id="UP000225740"/>
    </source>
</evidence>
<dbReference type="AlphaFoldDB" id="A0A2G1W7T3"/>
<gene>
    <name evidence="1" type="ORF">CEE69_11840</name>
</gene>
<dbReference type="Proteomes" id="UP000225740">
    <property type="component" value="Unassembled WGS sequence"/>
</dbReference>
<sequence length="62" mass="6883">MRTRAVAIPPEAALGASVEHQVEKQEFRHPVGYVGDVSHQVDREFLSIRASQAFANAMEISF</sequence>
<evidence type="ECO:0000313" key="1">
    <source>
        <dbReference type="EMBL" id="PHQ35104.1"/>
    </source>
</evidence>
<proteinExistence type="predicted"/>
<reference evidence="1 2" key="1">
    <citation type="submission" date="2017-06" db="EMBL/GenBank/DDBJ databases">
        <title>Description of Rhodopirellula bahusiensis sp. nov.</title>
        <authorList>
            <person name="Kizina J."/>
            <person name="Harder J."/>
        </authorList>
    </citation>
    <scope>NUCLEOTIDE SEQUENCE [LARGE SCALE GENOMIC DNA]</scope>
    <source>
        <strain evidence="1 2">SWK21</strain>
    </source>
</reference>
<accession>A0A2G1W7T3</accession>